<evidence type="ECO:0000259" key="3">
    <source>
        <dbReference type="SMART" id="SM00217"/>
    </source>
</evidence>
<feature type="compositionally biased region" description="Polar residues" evidence="1">
    <location>
        <begin position="247"/>
        <end position="257"/>
    </location>
</feature>
<organism evidence="4 5">
    <name type="scientific">Exaiptasia diaphana</name>
    <name type="common">Tropical sea anemone</name>
    <name type="synonym">Aiptasia pulchella</name>
    <dbReference type="NCBI Taxonomy" id="2652724"/>
    <lineage>
        <taxon>Eukaryota</taxon>
        <taxon>Metazoa</taxon>
        <taxon>Cnidaria</taxon>
        <taxon>Anthozoa</taxon>
        <taxon>Hexacorallia</taxon>
        <taxon>Actiniaria</taxon>
        <taxon>Aiptasiidae</taxon>
        <taxon>Exaiptasia</taxon>
    </lineage>
</organism>
<dbReference type="GeneID" id="110254805"/>
<name>A0A913YC98_EXADI</name>
<dbReference type="AlphaFoldDB" id="A0A913YC98"/>
<evidence type="ECO:0000256" key="1">
    <source>
        <dbReference type="SAM" id="MobiDB-lite"/>
    </source>
</evidence>
<feature type="domain" description="WAP" evidence="3">
    <location>
        <begin position="58"/>
        <end position="98"/>
    </location>
</feature>
<dbReference type="EnsemblMetazoa" id="XM_021061849.2">
    <property type="protein sequence ID" value="XP_020917508.1"/>
    <property type="gene ID" value="LOC110254805"/>
</dbReference>
<dbReference type="KEGG" id="epa:110254805"/>
<evidence type="ECO:0000256" key="2">
    <source>
        <dbReference type="SAM" id="SignalP"/>
    </source>
</evidence>
<evidence type="ECO:0000313" key="5">
    <source>
        <dbReference type="Proteomes" id="UP000887567"/>
    </source>
</evidence>
<feature type="signal peptide" evidence="2">
    <location>
        <begin position="1"/>
        <end position="18"/>
    </location>
</feature>
<sequence length="297" mass="32144">MKPYMIIFFACLVVSSYAGSITRNKRGYLSRTGLCPNPANNFQVKDVRLNYWGMAVIRESDNPTPRCNEKECDEDSHCDGNRKCCSNYCGAKVCTVSMRDPEPCSNFNCPSHQVCKVQMVKCVMPDCPAAESINRPTCVPKDELITAHADQLGDYQPDTAADLLKTEPQPAQPQPEALSYTQQQQQQPQQTPYGDVQFNDAQQAAPASPSDQQAYAAPMDPSMMAAAAPAEVPNIVQSPMDKAASYNAPSQDTALNYQAQPAEAAAAAAALPPPMDQPAADQPPESFPQVVAQPPAQ</sequence>
<evidence type="ECO:0000313" key="4">
    <source>
        <dbReference type="EnsemblMetazoa" id="XP_020917508.1"/>
    </source>
</evidence>
<feature type="compositionally biased region" description="Low complexity" evidence="1">
    <location>
        <begin position="174"/>
        <end position="192"/>
    </location>
</feature>
<dbReference type="RefSeq" id="XP_020917508.1">
    <property type="nucleotide sequence ID" value="XM_021061849.2"/>
</dbReference>
<dbReference type="Pfam" id="PF00095">
    <property type="entry name" value="WAP"/>
    <property type="match status" value="1"/>
</dbReference>
<keyword evidence="5" id="KW-1185">Reference proteome</keyword>
<reference evidence="4" key="1">
    <citation type="submission" date="2022-11" db="UniProtKB">
        <authorList>
            <consortium name="EnsemblMetazoa"/>
        </authorList>
    </citation>
    <scope>IDENTIFICATION</scope>
</reference>
<dbReference type="Gene3D" id="4.10.75.10">
    <property type="entry name" value="Elafin-like"/>
    <property type="match status" value="1"/>
</dbReference>
<protein>
    <recommendedName>
        <fullName evidence="3">WAP domain-containing protein</fullName>
    </recommendedName>
</protein>
<dbReference type="SMART" id="SM00217">
    <property type="entry name" value="WAP"/>
    <property type="match status" value="1"/>
</dbReference>
<dbReference type="InterPro" id="IPR008197">
    <property type="entry name" value="WAP_dom"/>
</dbReference>
<dbReference type="Proteomes" id="UP000887567">
    <property type="component" value="Unplaced"/>
</dbReference>
<proteinExistence type="predicted"/>
<dbReference type="GO" id="GO:0030414">
    <property type="term" value="F:peptidase inhibitor activity"/>
    <property type="evidence" value="ECO:0007669"/>
    <property type="project" value="InterPro"/>
</dbReference>
<dbReference type="GO" id="GO:0005576">
    <property type="term" value="C:extracellular region"/>
    <property type="evidence" value="ECO:0007669"/>
    <property type="project" value="InterPro"/>
</dbReference>
<accession>A0A913YC98</accession>
<feature type="compositionally biased region" description="Low complexity" evidence="1">
    <location>
        <begin position="258"/>
        <end position="270"/>
    </location>
</feature>
<dbReference type="InterPro" id="IPR036645">
    <property type="entry name" value="Elafin-like_sf"/>
</dbReference>
<feature type="region of interest" description="Disordered" evidence="1">
    <location>
        <begin position="243"/>
        <end position="297"/>
    </location>
</feature>
<dbReference type="OrthoDB" id="406800at2759"/>
<keyword evidence="2" id="KW-0732">Signal</keyword>
<feature type="chain" id="PRO_5037800728" description="WAP domain-containing protein" evidence="2">
    <location>
        <begin position="19"/>
        <end position="297"/>
    </location>
</feature>
<feature type="region of interest" description="Disordered" evidence="1">
    <location>
        <begin position="166"/>
        <end position="194"/>
    </location>
</feature>